<dbReference type="SUPFAM" id="SSF53335">
    <property type="entry name" value="S-adenosyl-L-methionine-dependent methyltransferases"/>
    <property type="match status" value="1"/>
</dbReference>
<dbReference type="GO" id="GO:0032259">
    <property type="term" value="P:methylation"/>
    <property type="evidence" value="ECO:0007669"/>
    <property type="project" value="UniProtKB-KW"/>
</dbReference>
<dbReference type="PANTHER" id="PTHR45036">
    <property type="entry name" value="METHYLTRANSFERASE LIKE 7B"/>
    <property type="match status" value="1"/>
</dbReference>
<comment type="caution">
    <text evidence="2">The sequence shown here is derived from an EMBL/GenBank/DDBJ whole genome shotgun (WGS) entry which is preliminary data.</text>
</comment>
<dbReference type="PANTHER" id="PTHR45036:SF1">
    <property type="entry name" value="METHYLTRANSFERASE LIKE 7A"/>
    <property type="match status" value="1"/>
</dbReference>
<feature type="domain" description="Methyltransferase type 11" evidence="1">
    <location>
        <begin position="38"/>
        <end position="133"/>
    </location>
</feature>
<reference evidence="3" key="1">
    <citation type="journal article" date="2019" name="Int. J. Syst. Evol. Microbiol.">
        <title>The Global Catalogue of Microorganisms (GCM) 10K type strain sequencing project: providing services to taxonomists for standard genome sequencing and annotation.</title>
        <authorList>
            <consortium name="The Broad Institute Genomics Platform"/>
            <consortium name="The Broad Institute Genome Sequencing Center for Infectious Disease"/>
            <person name="Wu L."/>
            <person name="Ma J."/>
        </authorList>
    </citation>
    <scope>NUCLEOTIDE SEQUENCE [LARGE SCALE GENOMIC DNA]</scope>
    <source>
        <strain evidence="3">KCTC 22228</strain>
    </source>
</reference>
<dbReference type="InterPro" id="IPR052356">
    <property type="entry name" value="Thiol_S-MT"/>
</dbReference>
<dbReference type="Pfam" id="PF08241">
    <property type="entry name" value="Methyltransf_11"/>
    <property type="match status" value="1"/>
</dbReference>
<keyword evidence="2" id="KW-0489">Methyltransferase</keyword>
<dbReference type="InterPro" id="IPR029063">
    <property type="entry name" value="SAM-dependent_MTases_sf"/>
</dbReference>
<dbReference type="Gene3D" id="3.40.50.150">
    <property type="entry name" value="Vaccinia Virus protein VP39"/>
    <property type="match status" value="1"/>
</dbReference>
<proteinExistence type="predicted"/>
<gene>
    <name evidence="2" type="ORF">GCM10007160_11880</name>
</gene>
<name>A0ABQ2YLV0_9GAMM</name>
<organism evidence="2 3">
    <name type="scientific">Litchfieldella qijiaojingensis</name>
    <dbReference type="NCBI Taxonomy" id="980347"/>
    <lineage>
        <taxon>Bacteria</taxon>
        <taxon>Pseudomonadati</taxon>
        <taxon>Pseudomonadota</taxon>
        <taxon>Gammaproteobacteria</taxon>
        <taxon>Oceanospirillales</taxon>
        <taxon>Halomonadaceae</taxon>
        <taxon>Litchfieldella</taxon>
    </lineage>
</organism>
<dbReference type="InterPro" id="IPR013216">
    <property type="entry name" value="Methyltransf_11"/>
</dbReference>
<keyword evidence="3" id="KW-1185">Reference proteome</keyword>
<keyword evidence="2" id="KW-0808">Transferase</keyword>
<protein>
    <submittedName>
        <fullName evidence="2">Methyltransferase</fullName>
    </submittedName>
</protein>
<dbReference type="GO" id="GO:0008168">
    <property type="term" value="F:methyltransferase activity"/>
    <property type="evidence" value="ECO:0007669"/>
    <property type="project" value="UniProtKB-KW"/>
</dbReference>
<dbReference type="CDD" id="cd02440">
    <property type="entry name" value="AdoMet_MTases"/>
    <property type="match status" value="1"/>
</dbReference>
<evidence type="ECO:0000313" key="2">
    <source>
        <dbReference type="EMBL" id="GGX86240.1"/>
    </source>
</evidence>
<accession>A0ABQ2YLV0</accession>
<evidence type="ECO:0000313" key="3">
    <source>
        <dbReference type="Proteomes" id="UP000653056"/>
    </source>
</evidence>
<sequence length="204" mass="22923">MGFYQDRVLPHLQNLMMRNRQLLPYRKRVIGGAEGRVLEIGIGSCLNLPYFSPHVREVIGLEPVPRLISMAQREAAGSSLPVTFIEGSAEAIPLDDASIDTVILTWTLCSIPDAELALHEMRRVLRPGGQLLFVEHGRAPEVSVQRWQDRLTPAWKRIAGGCHLNRPIHTMIEGNGFDMAQIETGYMKGPKPMTFLYEGRARPR</sequence>
<dbReference type="Proteomes" id="UP000653056">
    <property type="component" value="Unassembled WGS sequence"/>
</dbReference>
<dbReference type="EMBL" id="BMXS01000004">
    <property type="protein sequence ID" value="GGX86240.1"/>
    <property type="molecule type" value="Genomic_DNA"/>
</dbReference>
<dbReference type="RefSeq" id="WP_189467168.1">
    <property type="nucleotide sequence ID" value="NZ_BMXS01000004.1"/>
</dbReference>
<evidence type="ECO:0000259" key="1">
    <source>
        <dbReference type="Pfam" id="PF08241"/>
    </source>
</evidence>